<dbReference type="PIRSF" id="PIRSF038896">
    <property type="entry name" value="NAPE-PLD"/>
    <property type="match status" value="1"/>
</dbReference>
<keyword evidence="5" id="KW-0862">Zinc</keyword>
<dbReference type="InterPro" id="IPR001279">
    <property type="entry name" value="Metallo-B-lactamas"/>
</dbReference>
<dbReference type="InterPro" id="IPR036866">
    <property type="entry name" value="RibonucZ/Hydroxyglut_hydro"/>
</dbReference>
<evidence type="ECO:0000313" key="8">
    <source>
        <dbReference type="Proteomes" id="UP000596742"/>
    </source>
</evidence>
<dbReference type="Gene3D" id="3.60.15.10">
    <property type="entry name" value="Ribonuclease Z/Hydroxyacylglutathione hydrolase-like"/>
    <property type="match status" value="1"/>
</dbReference>
<proteinExistence type="inferred from homology"/>
<evidence type="ECO:0000256" key="4">
    <source>
        <dbReference type="ARBA" id="ARBA00048025"/>
    </source>
</evidence>
<dbReference type="GO" id="GO:0005737">
    <property type="term" value="C:cytoplasm"/>
    <property type="evidence" value="ECO:0007669"/>
    <property type="project" value="TreeGrafter"/>
</dbReference>
<feature type="non-terminal residue" evidence="7">
    <location>
        <position position="1"/>
    </location>
</feature>
<feature type="binding site" evidence="5">
    <location>
        <position position="115"/>
    </location>
    <ligand>
        <name>Zn(2+)</name>
        <dbReference type="ChEBI" id="CHEBI:29105"/>
        <label>2</label>
    </ligand>
</feature>
<sequence length="315" mass="35837">PDLSVVSVHMKLTENNEAAIPDEEKLERTLPVHKINTDGQKKLEKPTDPIQFMWIGHSTFLVQFDGLTVLADPVFLYRCSPVQFAGPYRYRPVPCEIEDLPKIDAVIVSHNHYDHLEHDAVQKLNTRFSQIKWFVPEGLESWFRGYNCQNVTEMTWWDEASIERPDVKICCVPAQHSSQRTPTDAMKSLWCGWIIKSKTHTFYYSGDTGYCPVFKIIGDKYGPMDLSAIPIGGYAPRNFMKPQYISPEEAVKVHTEVGSKCSIGIHWGTFGPKQNFNLASSAKSSMVKDDVNRNRDDRNPFIIHSNGCVTTAIRL</sequence>
<evidence type="ECO:0000256" key="2">
    <source>
        <dbReference type="ARBA" id="ARBA00012279"/>
    </source>
</evidence>
<evidence type="ECO:0000313" key="7">
    <source>
        <dbReference type="EMBL" id="VDI82416.1"/>
    </source>
</evidence>
<feature type="domain" description="Metallo-beta-lactamase" evidence="6">
    <location>
        <begin position="69"/>
        <end position="267"/>
    </location>
</feature>
<dbReference type="AlphaFoldDB" id="A0A8B6HNG6"/>
<comment type="similarity">
    <text evidence="1">Belongs to the NAPE-PLD family.</text>
</comment>
<feature type="binding site" evidence="5">
    <location>
        <position position="176"/>
    </location>
    <ligand>
        <name>Zn(2+)</name>
        <dbReference type="ChEBI" id="CHEBI:29105"/>
        <label>1</label>
    </ligand>
</feature>
<dbReference type="EC" id="3.1.4.54" evidence="2"/>
<feature type="non-terminal residue" evidence="7">
    <location>
        <position position="315"/>
    </location>
</feature>
<keyword evidence="3" id="KW-0595">Phospholipid degradation</keyword>
<feature type="binding site" evidence="5">
    <location>
        <position position="207"/>
    </location>
    <ligand>
        <name>Zn(2+)</name>
        <dbReference type="ChEBI" id="CHEBI:29105"/>
        <label>1</label>
    </ligand>
</feature>
<dbReference type="PANTHER" id="PTHR15032">
    <property type="entry name" value="N-ACYL-PHOSPHATIDYLETHANOLAMINE-HYDROLYZING PHOSPHOLIPASE D"/>
    <property type="match status" value="1"/>
</dbReference>
<comment type="catalytic activity">
    <reaction evidence="4">
        <text>N-(5Z,8Z,11Z,14Z-eicosatetraenoyl)-1,2-di-(9Z-octadecenoyl)-sn-glycero-3-phosphoethanolamine + H2O = N-(5Z,8Z,11Z,14Z-eicosatetraenoyl)-ethanolamine + 1,2-di-(9Z-octadecenoyl)-sn-glycero-3-phosphate + H(+)</text>
        <dbReference type="Rhea" id="RHEA:45528"/>
        <dbReference type="ChEBI" id="CHEBI:2700"/>
        <dbReference type="ChEBI" id="CHEBI:15377"/>
        <dbReference type="ChEBI" id="CHEBI:15378"/>
        <dbReference type="ChEBI" id="CHEBI:74546"/>
        <dbReference type="ChEBI" id="CHEBI:85277"/>
    </reaction>
    <physiologicalReaction direction="left-to-right" evidence="4">
        <dbReference type="Rhea" id="RHEA:45529"/>
    </physiologicalReaction>
</comment>
<feature type="binding site" evidence="5">
    <location>
        <position position="110"/>
    </location>
    <ligand>
        <name>Zn(2+)</name>
        <dbReference type="ChEBI" id="CHEBI:29105"/>
        <label>1</label>
    </ligand>
</feature>
<reference evidence="7" key="1">
    <citation type="submission" date="2018-11" db="EMBL/GenBank/DDBJ databases">
        <authorList>
            <person name="Alioto T."/>
            <person name="Alioto T."/>
        </authorList>
    </citation>
    <scope>NUCLEOTIDE SEQUENCE</scope>
</reference>
<evidence type="ECO:0000256" key="1">
    <source>
        <dbReference type="ARBA" id="ARBA00010127"/>
    </source>
</evidence>
<dbReference type="SUPFAM" id="SSF56281">
    <property type="entry name" value="Metallo-hydrolase/oxidoreductase"/>
    <property type="match status" value="1"/>
</dbReference>
<comment type="cofactor">
    <cofactor evidence="5">
        <name>Zn(2+)</name>
        <dbReference type="ChEBI" id="CHEBI:29105"/>
    </cofactor>
    <text evidence="5">Binds 2 zinc divalent cations per subunit.</text>
</comment>
<dbReference type="EMBL" id="UYJE01010350">
    <property type="protein sequence ID" value="VDI82416.1"/>
    <property type="molecule type" value="Genomic_DNA"/>
</dbReference>
<keyword evidence="8" id="KW-1185">Reference proteome</keyword>
<keyword evidence="7" id="KW-0378">Hydrolase</keyword>
<keyword evidence="3" id="KW-0442">Lipid degradation</keyword>
<dbReference type="OrthoDB" id="332863at2759"/>
<feature type="binding site" evidence="5">
    <location>
        <position position="114"/>
    </location>
    <ligand>
        <name>Zn(2+)</name>
        <dbReference type="ChEBI" id="CHEBI:29105"/>
        <label>2</label>
    </ligand>
</feature>
<feature type="binding site" evidence="5">
    <location>
        <position position="207"/>
    </location>
    <ligand>
        <name>Zn(2+)</name>
        <dbReference type="ChEBI" id="CHEBI:29105"/>
        <label>2</label>
    </ligand>
</feature>
<dbReference type="Proteomes" id="UP000596742">
    <property type="component" value="Unassembled WGS sequence"/>
</dbReference>
<keyword evidence="3" id="KW-0443">Lipid metabolism</keyword>
<organism evidence="7 8">
    <name type="scientific">Mytilus galloprovincialis</name>
    <name type="common">Mediterranean mussel</name>
    <dbReference type="NCBI Taxonomy" id="29158"/>
    <lineage>
        <taxon>Eukaryota</taxon>
        <taxon>Metazoa</taxon>
        <taxon>Spiralia</taxon>
        <taxon>Lophotrochozoa</taxon>
        <taxon>Mollusca</taxon>
        <taxon>Bivalvia</taxon>
        <taxon>Autobranchia</taxon>
        <taxon>Pteriomorphia</taxon>
        <taxon>Mytilida</taxon>
        <taxon>Mytiloidea</taxon>
        <taxon>Mytilidae</taxon>
        <taxon>Mytilinae</taxon>
        <taxon>Mytilus</taxon>
    </lineage>
</organism>
<dbReference type="InterPro" id="IPR024884">
    <property type="entry name" value="NAPE-PLD"/>
</dbReference>
<evidence type="ECO:0000256" key="5">
    <source>
        <dbReference type="PIRSR" id="PIRSR038896-51"/>
    </source>
</evidence>
<evidence type="ECO:0000256" key="3">
    <source>
        <dbReference type="ARBA" id="ARBA00022668"/>
    </source>
</evidence>
<name>A0A8B6HNG6_MYTGA</name>
<keyword evidence="5" id="KW-0479">Metal-binding</keyword>
<comment type="caution">
    <text evidence="7">The sequence shown here is derived from an EMBL/GenBank/DDBJ whole genome shotgun (WGS) entry which is preliminary data.</text>
</comment>
<protein>
    <recommendedName>
        <fullName evidence="2">N-acetylphosphatidylethanolamine-hydrolyzing phospholipase D</fullName>
        <ecNumber evidence="2">3.1.4.54</ecNumber>
    </recommendedName>
</protein>
<feature type="binding site" evidence="5">
    <location>
        <position position="112"/>
    </location>
    <ligand>
        <name>Zn(2+)</name>
        <dbReference type="ChEBI" id="CHEBI:29105"/>
        <label>1</label>
    </ligand>
</feature>
<accession>A0A8B6HNG6</accession>
<gene>
    <name evidence="7" type="ORF">MGAL_10B007573</name>
</gene>
<keyword evidence="3" id="KW-1208">Phospholipid metabolism</keyword>
<dbReference type="GO" id="GO:0008270">
    <property type="term" value="F:zinc ion binding"/>
    <property type="evidence" value="ECO:0007669"/>
    <property type="project" value="InterPro"/>
</dbReference>
<dbReference type="GO" id="GO:0070290">
    <property type="term" value="F:N-acylphosphatidylethanolamine-specific phospholipase D activity"/>
    <property type="evidence" value="ECO:0007669"/>
    <property type="project" value="UniProtKB-EC"/>
</dbReference>
<evidence type="ECO:0000259" key="6">
    <source>
        <dbReference type="Pfam" id="PF12706"/>
    </source>
</evidence>
<feature type="binding site" evidence="5">
    <location>
        <position position="266"/>
    </location>
    <ligand>
        <name>Zn(2+)</name>
        <dbReference type="ChEBI" id="CHEBI:29105"/>
        <label>2</label>
    </ligand>
</feature>
<dbReference type="GO" id="GO:0009395">
    <property type="term" value="P:phospholipid catabolic process"/>
    <property type="evidence" value="ECO:0007669"/>
    <property type="project" value="UniProtKB-KW"/>
</dbReference>
<dbReference type="Pfam" id="PF12706">
    <property type="entry name" value="Lactamase_B_2"/>
    <property type="match status" value="1"/>
</dbReference>
<dbReference type="PANTHER" id="PTHR15032:SF4">
    <property type="entry name" value="N-ACYL-PHOSPHATIDYLETHANOLAMINE-HYDROLYZING PHOSPHOLIPASE D"/>
    <property type="match status" value="1"/>
</dbReference>